<name>A0AA91U227_9GAMM</name>
<evidence type="ECO:0000313" key="4">
    <source>
        <dbReference type="EMBL" id="PCC98621.1"/>
    </source>
</evidence>
<dbReference type="PIRSF" id="PIRSF006162">
    <property type="entry name" value="PgpA"/>
    <property type="match status" value="1"/>
</dbReference>
<comment type="cofactor">
    <cofactor evidence="1">
        <name>Mg(2+)</name>
        <dbReference type="ChEBI" id="CHEBI:18420"/>
    </cofactor>
</comment>
<evidence type="ECO:0000256" key="2">
    <source>
        <dbReference type="SAM" id="Phobius"/>
    </source>
</evidence>
<dbReference type="InterPro" id="IPR036681">
    <property type="entry name" value="PgpA-like_sf"/>
</dbReference>
<dbReference type="SUPFAM" id="SSF101307">
    <property type="entry name" value="YutG-like"/>
    <property type="match status" value="1"/>
</dbReference>
<reference evidence="4 6" key="1">
    <citation type="submission" date="2017-09" db="EMBL/GenBank/DDBJ databases">
        <title>Bacterial and phytoplankton interrelationship in Kongsfjorden, an Arctic fjord.</title>
        <authorList>
            <person name="Sinha R."/>
            <person name="Krishnan K."/>
        </authorList>
    </citation>
    <scope>NUCLEOTIDE SEQUENCE [LARGE SCALE GENOMIC DNA]</scope>
    <source>
        <strain evidence="4 6">58</strain>
    </source>
</reference>
<dbReference type="GO" id="GO:0046872">
    <property type="term" value="F:metal ion binding"/>
    <property type="evidence" value="ECO:0007669"/>
    <property type="project" value="UniProtKB-KW"/>
</dbReference>
<keyword evidence="1" id="KW-0595">Phospholipid degradation</keyword>
<dbReference type="Proteomes" id="UP000243750">
    <property type="component" value="Unassembled WGS sequence"/>
</dbReference>
<dbReference type="Proteomes" id="UP000344571">
    <property type="component" value="Chromosome"/>
</dbReference>
<dbReference type="GO" id="GO:0005886">
    <property type="term" value="C:plasma membrane"/>
    <property type="evidence" value="ECO:0007669"/>
    <property type="project" value="UniProtKB-SubCell"/>
</dbReference>
<dbReference type="EMBL" id="CP033116">
    <property type="protein sequence ID" value="QFY55583.1"/>
    <property type="molecule type" value="Genomic_DNA"/>
</dbReference>
<evidence type="ECO:0000259" key="3">
    <source>
        <dbReference type="Pfam" id="PF04608"/>
    </source>
</evidence>
<dbReference type="AlphaFoldDB" id="A0AA91U227"/>
<reference evidence="5 7" key="2">
    <citation type="submission" date="2018-10" db="EMBL/GenBank/DDBJ databases">
        <title>Complete genome sequence of Pseudomonas pelagia strain Kongs-67.</title>
        <authorList>
            <person name="Sinha R.K."/>
            <person name="Krishnan K."/>
        </authorList>
    </citation>
    <scope>NUCLEOTIDE SEQUENCE [LARGE SCALE GENOMIC DNA]</scope>
    <source>
        <strain evidence="5 7">Kongs-67</strain>
    </source>
</reference>
<comment type="pathway">
    <text evidence="1">Phospholipid metabolism; phosphatidylglycerol biosynthesis; phosphatidylglycerol from CDP-diacylglycerol: step 2/2.</text>
</comment>
<dbReference type="InterPro" id="IPR007686">
    <property type="entry name" value="YutG/PgpA"/>
</dbReference>
<keyword evidence="1 2" id="KW-0472">Membrane</keyword>
<dbReference type="GO" id="GO:0008962">
    <property type="term" value="F:phosphatidylglycerophosphatase activity"/>
    <property type="evidence" value="ECO:0007669"/>
    <property type="project" value="UniProtKB-EC"/>
</dbReference>
<evidence type="ECO:0000313" key="7">
    <source>
        <dbReference type="Proteomes" id="UP000344571"/>
    </source>
</evidence>
<dbReference type="EMBL" id="NWMT01000189">
    <property type="protein sequence ID" value="PCC98621.1"/>
    <property type="molecule type" value="Genomic_DNA"/>
</dbReference>
<dbReference type="PANTHER" id="PTHR36305">
    <property type="entry name" value="PHOSPHATIDYLGLYCEROPHOSPHATASE A"/>
    <property type="match status" value="1"/>
</dbReference>
<comment type="function">
    <text evidence="1">Lipid phosphatase which dephosphorylates phosphatidylglycerophosphate (PGP) to phosphatidylglycerol (PG).</text>
</comment>
<comment type="subcellular location">
    <subcellularLocation>
        <location evidence="1">Cell inner membrane</location>
        <topology evidence="1">Multi-pass membrane protein</topology>
    </subcellularLocation>
</comment>
<protein>
    <recommendedName>
        <fullName evidence="1">Phosphatidylglycerophosphatase A</fullName>
        <ecNumber evidence="1">3.1.3.27</ecNumber>
    </recommendedName>
    <alternativeName>
        <fullName evidence="1">Phosphatidylglycerolphosphate phosphatase A</fullName>
    </alternativeName>
</protein>
<sequence length="161" mass="17663">MTDLQPHAPASVWRNPIHFLAFGFGSGAIPKAPGTWGTLAAVPFVLIWQQLPLAGYVLVLVVATLLGIWLCDRTAKDMGVHDHGGIVWDEFVGLWLTMLLAPPGWLWLLAGFALFRLFDIWKPWPIGWVDRRVGGGFGIMLDDLLAGLMALLVLLAAELLI</sequence>
<evidence type="ECO:0000313" key="5">
    <source>
        <dbReference type="EMBL" id="QFY55583.1"/>
    </source>
</evidence>
<organism evidence="4 6">
    <name type="scientific">Halopseudomonas pelagia</name>
    <dbReference type="NCBI Taxonomy" id="553151"/>
    <lineage>
        <taxon>Bacteria</taxon>
        <taxon>Pseudomonadati</taxon>
        <taxon>Pseudomonadota</taxon>
        <taxon>Gammaproteobacteria</taxon>
        <taxon>Pseudomonadales</taxon>
        <taxon>Pseudomonadaceae</taxon>
        <taxon>Halopseudomonas</taxon>
    </lineage>
</organism>
<dbReference type="InterPro" id="IPR026037">
    <property type="entry name" value="PgpA"/>
</dbReference>
<keyword evidence="1" id="KW-1208">Phospholipid metabolism</keyword>
<feature type="domain" description="YutG/PgpA" evidence="3">
    <location>
        <begin position="20"/>
        <end position="157"/>
    </location>
</feature>
<keyword evidence="1" id="KW-0460">Magnesium</keyword>
<keyword evidence="1" id="KW-0479">Metal-binding</keyword>
<feature type="transmembrane region" description="Helical" evidence="2">
    <location>
        <begin position="135"/>
        <end position="157"/>
    </location>
</feature>
<keyword evidence="2" id="KW-1133">Transmembrane helix</keyword>
<keyword evidence="7" id="KW-1185">Reference proteome</keyword>
<evidence type="ECO:0000313" key="6">
    <source>
        <dbReference type="Proteomes" id="UP000243750"/>
    </source>
</evidence>
<comment type="catalytic activity">
    <reaction evidence="1">
        <text>a 1,2-diacyl-sn-glycero-3-phospho-(1'-sn-glycero-3'-phosphate) + H2O = a 1,2-diacyl-sn-glycero-3-phospho-(1'-sn-glycerol) + phosphate</text>
        <dbReference type="Rhea" id="RHEA:33751"/>
        <dbReference type="ChEBI" id="CHEBI:15377"/>
        <dbReference type="ChEBI" id="CHEBI:43474"/>
        <dbReference type="ChEBI" id="CHEBI:60110"/>
        <dbReference type="ChEBI" id="CHEBI:64716"/>
        <dbReference type="EC" id="3.1.3.27"/>
    </reaction>
</comment>
<keyword evidence="1" id="KW-0443">Lipid metabolism</keyword>
<dbReference type="CDD" id="cd06971">
    <property type="entry name" value="PgpA"/>
    <property type="match status" value="1"/>
</dbReference>
<keyword evidence="1 2" id="KW-0812">Transmembrane</keyword>
<keyword evidence="1" id="KW-0997">Cell inner membrane</keyword>
<dbReference type="RefSeq" id="WP_096347346.1">
    <property type="nucleotide sequence ID" value="NZ_CP033116.1"/>
</dbReference>
<dbReference type="EC" id="3.1.3.27" evidence="1"/>
<keyword evidence="1" id="KW-0378">Hydrolase</keyword>
<dbReference type="GO" id="GO:0009395">
    <property type="term" value="P:phospholipid catabolic process"/>
    <property type="evidence" value="ECO:0007669"/>
    <property type="project" value="UniProtKB-KW"/>
</dbReference>
<gene>
    <name evidence="4" type="ORF">CO192_14900</name>
    <name evidence="5" type="ORF">EAO82_03850</name>
</gene>
<dbReference type="Pfam" id="PF04608">
    <property type="entry name" value="PgpA"/>
    <property type="match status" value="1"/>
</dbReference>
<proteinExistence type="predicted"/>
<feature type="transmembrane region" description="Helical" evidence="2">
    <location>
        <begin position="53"/>
        <end position="71"/>
    </location>
</feature>
<keyword evidence="1" id="KW-0442">Lipid degradation</keyword>
<feature type="transmembrane region" description="Helical" evidence="2">
    <location>
        <begin position="92"/>
        <end position="115"/>
    </location>
</feature>
<accession>A0AA91U227</accession>
<evidence type="ECO:0000256" key="1">
    <source>
        <dbReference type="PIRNR" id="PIRNR006162"/>
    </source>
</evidence>
<dbReference type="PANTHER" id="PTHR36305:SF1">
    <property type="entry name" value="PHOSPHATIDYLGLYCEROPHOSPHATASE A"/>
    <property type="match status" value="1"/>
</dbReference>
<keyword evidence="1" id="KW-1003">Cell membrane</keyword>